<evidence type="ECO:0000256" key="6">
    <source>
        <dbReference type="ARBA" id="ARBA00047475"/>
    </source>
</evidence>
<keyword evidence="4" id="KW-0808">Transferase</keyword>
<feature type="chain" id="PRO_5043730752" description="glucuronosyltransferase" evidence="8">
    <location>
        <begin position="19"/>
        <end position="538"/>
    </location>
</feature>
<evidence type="ECO:0000256" key="1">
    <source>
        <dbReference type="ARBA" id="ARBA00009995"/>
    </source>
</evidence>
<evidence type="ECO:0000256" key="5">
    <source>
        <dbReference type="ARBA" id="ARBA00022729"/>
    </source>
</evidence>
<dbReference type="Gene3D" id="3.40.50.2000">
    <property type="entry name" value="Glycogen Phosphorylase B"/>
    <property type="match status" value="1"/>
</dbReference>
<dbReference type="EC" id="2.4.1.17" evidence="2"/>
<keyword evidence="7" id="KW-1133">Transmembrane helix</keyword>
<dbReference type="InterPro" id="IPR002213">
    <property type="entry name" value="UDP_glucos_trans"/>
</dbReference>
<comment type="catalytic activity">
    <reaction evidence="6">
        <text>glucuronate acceptor + UDP-alpha-D-glucuronate = acceptor beta-D-glucuronoside + UDP + H(+)</text>
        <dbReference type="Rhea" id="RHEA:21032"/>
        <dbReference type="ChEBI" id="CHEBI:15378"/>
        <dbReference type="ChEBI" id="CHEBI:58052"/>
        <dbReference type="ChEBI" id="CHEBI:58223"/>
        <dbReference type="ChEBI" id="CHEBI:132367"/>
        <dbReference type="ChEBI" id="CHEBI:132368"/>
        <dbReference type="EC" id="2.4.1.17"/>
    </reaction>
</comment>
<keyword evidence="7" id="KW-0472">Membrane</keyword>
<evidence type="ECO:0000256" key="2">
    <source>
        <dbReference type="ARBA" id="ARBA00012544"/>
    </source>
</evidence>
<dbReference type="EMBL" id="BTSX01000006">
    <property type="protein sequence ID" value="GMT07016.1"/>
    <property type="molecule type" value="Genomic_DNA"/>
</dbReference>
<dbReference type="InterPro" id="IPR050271">
    <property type="entry name" value="UDP-glycosyltransferase"/>
</dbReference>
<dbReference type="CDD" id="cd03784">
    <property type="entry name" value="GT1_Gtf-like"/>
    <property type="match status" value="1"/>
</dbReference>
<comment type="similarity">
    <text evidence="1">Belongs to the UDP-glycosyltransferase family.</text>
</comment>
<dbReference type="Pfam" id="PF00201">
    <property type="entry name" value="UDPGT"/>
    <property type="match status" value="1"/>
</dbReference>
<feature type="non-terminal residue" evidence="9">
    <location>
        <position position="1"/>
    </location>
</feature>
<evidence type="ECO:0000256" key="8">
    <source>
        <dbReference type="SAM" id="SignalP"/>
    </source>
</evidence>
<evidence type="ECO:0000256" key="7">
    <source>
        <dbReference type="SAM" id="Phobius"/>
    </source>
</evidence>
<feature type="transmembrane region" description="Helical" evidence="7">
    <location>
        <begin position="500"/>
        <end position="520"/>
    </location>
</feature>
<evidence type="ECO:0000256" key="3">
    <source>
        <dbReference type="ARBA" id="ARBA00022676"/>
    </source>
</evidence>
<evidence type="ECO:0000313" key="9">
    <source>
        <dbReference type="EMBL" id="GMT07016.1"/>
    </source>
</evidence>
<feature type="signal peptide" evidence="8">
    <location>
        <begin position="1"/>
        <end position="18"/>
    </location>
</feature>
<keyword evidence="7" id="KW-0812">Transmembrane</keyword>
<sequence length="538" mass="61067">TSMRLLFLLLSIVSIVHSLQILVYSLAIAHSHLDFASTLIRKLEARGHTIDLIIVRFNNALTANGTHNARTILNVEFPNGGGTWSNEPHITRPFSQLPGDDFYAMTMDLDFFELANELCHHILTDPSISSHLSTHSYDLALVSNYDGCPLALSHRHGIKKVIGYSSFPVGSPEYLQYFNGLPDLPIYISDTIHRFEKFDIFNIFDRLRNFARNVHMMSTREEVFRGMVRLSNRRSIDKIFQNEVIRLHYGPDFPGVYEMGREMFYEMANSHPLLEEPRPTSLRIKYIGGIGFKSAKNLSSEYSSILSSSSRVILISFGSQVTADAFPPHVIDAFIHTAKSLPDFTFIWRYTKPLHGIPPNLHIADWLPQNDLLQSPKVRAFVSHMGQNSFVEASFSGVPLLSIPLFADQVHNAYNAERLGMGAILRKNEITRESMVEKMKEVVLNEKYLIRAREIASMISSYPDDPSDEFIETVEFAAKANRLGDQFRLPGGDLYVWEHLGYDIVILLYTLSLLAIYASYKIVRCVLSKVSLRKVKSD</sequence>
<keyword evidence="10" id="KW-1185">Reference proteome</keyword>
<dbReference type="PANTHER" id="PTHR48043:SF154">
    <property type="entry name" value="GLUCURONOSYLTRANSFERASE"/>
    <property type="match status" value="1"/>
</dbReference>
<protein>
    <recommendedName>
        <fullName evidence="2">glucuronosyltransferase</fullName>
        <ecNumber evidence="2">2.4.1.17</ecNumber>
    </recommendedName>
</protein>
<evidence type="ECO:0000256" key="4">
    <source>
        <dbReference type="ARBA" id="ARBA00022679"/>
    </source>
</evidence>
<gene>
    <name evidence="9" type="ORF">PENTCL1PPCAC_29190</name>
</gene>
<dbReference type="FunFam" id="3.40.50.2000:FF:000021">
    <property type="entry name" value="UDP-glucuronosyltransferase"/>
    <property type="match status" value="1"/>
</dbReference>
<dbReference type="SUPFAM" id="SSF53756">
    <property type="entry name" value="UDP-Glycosyltransferase/glycogen phosphorylase"/>
    <property type="match status" value="1"/>
</dbReference>
<accession>A0AAV5UIX9</accession>
<dbReference type="GO" id="GO:0015020">
    <property type="term" value="F:glucuronosyltransferase activity"/>
    <property type="evidence" value="ECO:0007669"/>
    <property type="project" value="UniProtKB-EC"/>
</dbReference>
<name>A0AAV5UIX9_9BILA</name>
<dbReference type="PANTHER" id="PTHR48043">
    <property type="entry name" value="EG:EG0003.4 PROTEIN-RELATED"/>
    <property type="match status" value="1"/>
</dbReference>
<dbReference type="AlphaFoldDB" id="A0AAV5UIX9"/>
<keyword evidence="3" id="KW-0328">Glycosyltransferase</keyword>
<proteinExistence type="inferred from homology"/>
<dbReference type="Proteomes" id="UP001432027">
    <property type="component" value="Unassembled WGS sequence"/>
</dbReference>
<reference evidence="9" key="1">
    <citation type="submission" date="2023-10" db="EMBL/GenBank/DDBJ databases">
        <title>Genome assembly of Pristionchus species.</title>
        <authorList>
            <person name="Yoshida K."/>
            <person name="Sommer R.J."/>
        </authorList>
    </citation>
    <scope>NUCLEOTIDE SEQUENCE</scope>
    <source>
        <strain evidence="9">RS0144</strain>
    </source>
</reference>
<comment type="caution">
    <text evidence="9">The sequence shown here is derived from an EMBL/GenBank/DDBJ whole genome shotgun (WGS) entry which is preliminary data.</text>
</comment>
<organism evidence="9 10">
    <name type="scientific">Pristionchus entomophagus</name>
    <dbReference type="NCBI Taxonomy" id="358040"/>
    <lineage>
        <taxon>Eukaryota</taxon>
        <taxon>Metazoa</taxon>
        <taxon>Ecdysozoa</taxon>
        <taxon>Nematoda</taxon>
        <taxon>Chromadorea</taxon>
        <taxon>Rhabditida</taxon>
        <taxon>Rhabditina</taxon>
        <taxon>Diplogasteromorpha</taxon>
        <taxon>Diplogasteroidea</taxon>
        <taxon>Neodiplogasteridae</taxon>
        <taxon>Pristionchus</taxon>
    </lineage>
</organism>
<keyword evidence="5 8" id="KW-0732">Signal</keyword>
<evidence type="ECO:0000313" key="10">
    <source>
        <dbReference type="Proteomes" id="UP001432027"/>
    </source>
</evidence>